<evidence type="ECO:0000313" key="3">
    <source>
        <dbReference type="Proteomes" id="UP000251889"/>
    </source>
</evidence>
<evidence type="ECO:0000313" key="2">
    <source>
        <dbReference type="EMBL" id="RAV99852.1"/>
    </source>
</evidence>
<feature type="transmembrane region" description="Helical" evidence="1">
    <location>
        <begin position="20"/>
        <end position="38"/>
    </location>
</feature>
<dbReference type="PANTHER" id="PTHR37305">
    <property type="entry name" value="INTEGRAL MEMBRANE PROTEIN-RELATED"/>
    <property type="match status" value="1"/>
</dbReference>
<dbReference type="Proteomes" id="UP000251889">
    <property type="component" value="Unassembled WGS sequence"/>
</dbReference>
<gene>
    <name evidence="2" type="ORF">DQQ10_17580</name>
</gene>
<dbReference type="OrthoDB" id="1452202at2"/>
<dbReference type="PANTHER" id="PTHR37305:SF1">
    <property type="entry name" value="MEMBRANE PROTEIN"/>
    <property type="match status" value="1"/>
</dbReference>
<organism evidence="2 3">
    <name type="scientific">Pseudochryseolinea flava</name>
    <dbReference type="NCBI Taxonomy" id="2059302"/>
    <lineage>
        <taxon>Bacteria</taxon>
        <taxon>Pseudomonadati</taxon>
        <taxon>Bacteroidota</taxon>
        <taxon>Cytophagia</taxon>
        <taxon>Cytophagales</taxon>
        <taxon>Fulvivirgaceae</taxon>
        <taxon>Pseudochryseolinea</taxon>
    </lineage>
</organism>
<keyword evidence="1" id="KW-0812">Transmembrane</keyword>
<keyword evidence="3" id="KW-1185">Reference proteome</keyword>
<feature type="transmembrane region" description="Helical" evidence="1">
    <location>
        <begin position="158"/>
        <end position="180"/>
    </location>
</feature>
<sequence>MLLHLLKIELKKMTNYRTFWVVGGLYFLTLGVGAASGMEFLKLLARTIEGFGQEININRIPLYHFPDVWLNLIWVGGFLKIVLAIMIVISVTNEFTYRTARQNIIDGLSRQQFLVTKILANVMYSAISVVMLFVIGLITGLIYSPVVSLELIVTDLEFFFAYFLEVFFFLSYALMLGILVQRSGLTIILVLLTQTIELIITENLRDHVPDWLITIFPMKSIWYLIDIPFPRYAFMEIRDYLTFTTIAIVLVWTFLFNYFAYLKLKRSDI</sequence>
<dbReference type="RefSeq" id="WP_112748199.1">
    <property type="nucleotide sequence ID" value="NZ_QMFY01000009.1"/>
</dbReference>
<reference evidence="2 3" key="1">
    <citation type="submission" date="2018-06" db="EMBL/GenBank/DDBJ databases">
        <title>Chryseolinea flavus sp. nov., a member of the phylum Bacteroidetes isolated from soil.</title>
        <authorList>
            <person name="Li Y."/>
            <person name="Wang J."/>
        </authorList>
    </citation>
    <scope>NUCLEOTIDE SEQUENCE [LARGE SCALE GENOMIC DNA]</scope>
    <source>
        <strain evidence="2 3">SDU1-6</strain>
    </source>
</reference>
<name>A0A364Y0Q8_9BACT</name>
<comment type="caution">
    <text evidence="2">The sequence shown here is derived from an EMBL/GenBank/DDBJ whole genome shotgun (WGS) entry which is preliminary data.</text>
</comment>
<keyword evidence="1" id="KW-0472">Membrane</keyword>
<protein>
    <recommendedName>
        <fullName evidence="4">ABC transporter permease</fullName>
    </recommendedName>
</protein>
<evidence type="ECO:0000256" key="1">
    <source>
        <dbReference type="SAM" id="Phobius"/>
    </source>
</evidence>
<feature type="transmembrane region" description="Helical" evidence="1">
    <location>
        <begin position="72"/>
        <end position="97"/>
    </location>
</feature>
<dbReference type="EMBL" id="QMFY01000009">
    <property type="protein sequence ID" value="RAV99852.1"/>
    <property type="molecule type" value="Genomic_DNA"/>
</dbReference>
<evidence type="ECO:0008006" key="4">
    <source>
        <dbReference type="Google" id="ProtNLM"/>
    </source>
</evidence>
<feature type="transmembrane region" description="Helical" evidence="1">
    <location>
        <begin position="118"/>
        <end position="146"/>
    </location>
</feature>
<proteinExistence type="predicted"/>
<accession>A0A364Y0Q8</accession>
<feature type="transmembrane region" description="Helical" evidence="1">
    <location>
        <begin position="241"/>
        <end position="261"/>
    </location>
</feature>
<keyword evidence="1" id="KW-1133">Transmembrane helix</keyword>
<dbReference type="AlphaFoldDB" id="A0A364Y0Q8"/>